<dbReference type="Proteomes" id="UP000664521">
    <property type="component" value="Unassembled WGS sequence"/>
</dbReference>
<dbReference type="EMBL" id="CAJPDS010000065">
    <property type="protein sequence ID" value="CAF9933008.1"/>
    <property type="molecule type" value="Genomic_DNA"/>
</dbReference>
<evidence type="ECO:0000256" key="3">
    <source>
        <dbReference type="ARBA" id="ARBA00023306"/>
    </source>
</evidence>
<dbReference type="OrthoDB" id="3366990at2759"/>
<dbReference type="GO" id="GO:0010833">
    <property type="term" value="P:telomere maintenance via telomere lengthening"/>
    <property type="evidence" value="ECO:0007669"/>
    <property type="project" value="TreeGrafter"/>
</dbReference>
<evidence type="ECO:0000256" key="1">
    <source>
        <dbReference type="ARBA" id="ARBA00023125"/>
    </source>
</evidence>
<dbReference type="AlphaFoldDB" id="A0A8H3IUN5"/>
<evidence type="ECO:0000256" key="4">
    <source>
        <dbReference type="SAM" id="MobiDB-lite"/>
    </source>
</evidence>
<dbReference type="Pfam" id="PF08558">
    <property type="entry name" value="TRF"/>
    <property type="match status" value="1"/>
</dbReference>
<keyword evidence="2" id="KW-0539">Nucleus</keyword>
<comment type="caution">
    <text evidence="6">The sequence shown here is derived from an EMBL/GenBank/DDBJ whole genome shotgun (WGS) entry which is preliminary data.</text>
</comment>
<feature type="region of interest" description="Disordered" evidence="4">
    <location>
        <begin position="478"/>
        <end position="512"/>
    </location>
</feature>
<keyword evidence="3" id="KW-0131">Cell cycle</keyword>
<dbReference type="FunFam" id="1.10.10.60:FF:000137">
    <property type="entry name" value="MYB DNA binding protein"/>
    <property type="match status" value="1"/>
</dbReference>
<keyword evidence="1" id="KW-0238">DNA-binding</keyword>
<dbReference type="PANTHER" id="PTHR47807:SF1">
    <property type="entry name" value="PROTEIN TBF1"/>
    <property type="match status" value="1"/>
</dbReference>
<protein>
    <submittedName>
        <fullName evidence="6">TTAGGG repeat binding factor</fullName>
    </submittedName>
</protein>
<dbReference type="PANTHER" id="PTHR47807">
    <property type="entry name" value="PROTEIN TBF1"/>
    <property type="match status" value="1"/>
</dbReference>
<evidence type="ECO:0000256" key="2">
    <source>
        <dbReference type="ARBA" id="ARBA00023242"/>
    </source>
</evidence>
<evidence type="ECO:0000313" key="6">
    <source>
        <dbReference type="EMBL" id="CAF9933008.1"/>
    </source>
</evidence>
<dbReference type="SUPFAM" id="SSF46689">
    <property type="entry name" value="Homeodomain-like"/>
    <property type="match status" value="1"/>
</dbReference>
<dbReference type="InterPro" id="IPR017930">
    <property type="entry name" value="Myb_dom"/>
</dbReference>
<feature type="compositionally biased region" description="Polar residues" evidence="4">
    <location>
        <begin position="117"/>
        <end position="138"/>
    </location>
</feature>
<accession>A0A8H3IUN5</accession>
<feature type="compositionally biased region" description="Basic and acidic residues" evidence="4">
    <location>
        <begin position="80"/>
        <end position="94"/>
    </location>
</feature>
<dbReference type="InterPro" id="IPR052833">
    <property type="entry name" value="Telomeric_DNA-bd_trans-reg"/>
</dbReference>
<gene>
    <name evidence="6" type="primary">TBF1</name>
    <name evidence="6" type="ORF">HETSPECPRED_008515</name>
</gene>
<organism evidence="6 7">
    <name type="scientific">Heterodermia speciosa</name>
    <dbReference type="NCBI Taxonomy" id="116794"/>
    <lineage>
        <taxon>Eukaryota</taxon>
        <taxon>Fungi</taxon>
        <taxon>Dikarya</taxon>
        <taxon>Ascomycota</taxon>
        <taxon>Pezizomycotina</taxon>
        <taxon>Lecanoromycetes</taxon>
        <taxon>OSLEUM clade</taxon>
        <taxon>Lecanoromycetidae</taxon>
        <taxon>Caliciales</taxon>
        <taxon>Physciaceae</taxon>
        <taxon>Heterodermia</taxon>
    </lineage>
</organism>
<feature type="region of interest" description="Disordered" evidence="4">
    <location>
        <begin position="644"/>
        <end position="671"/>
    </location>
</feature>
<evidence type="ECO:0000259" key="5">
    <source>
        <dbReference type="PROSITE" id="PS51294"/>
    </source>
</evidence>
<sequence>MVTTRGKRSRTAVLPPTLASGPREALIQDHNKDEPSTTQAVHSTNEDLETVGSRLRKRRRIDSENHEPRVLPKKLSSGRKKTDAVENIDQDHAPAMDGSVDLLGSLGHSQIDPRLSDNGSRNSRGTNTDPDLSMFGGTTLQRSRRTPEAMMDSNNLDSGSNAILNDIGGEVRRSFIASAAPDLSTVIESIIKHGETIDEHYATKGLNETGIVDTESFVSLGASAHLRVQSLPILDNLSVQILNVLAKSTYREIVSIIEDPESEAGQAYTTLKSLFDHTKKVYSIREPFLSAQELGLSDPVHLETIRRANLATFVSSVFGGQDVGFYHLNEHFLDTFVGTGGRLLKSQAQLFLDLKTQAFISARSYGQRPKEELLDDIFPADMEERLLARKGSPNFGSRLLAPSETDFLQRARNRSQALLRDPTFQDVDALSRRYAWEDFLRDISHYVSKNFEALLGQSMQKSGASSRVANHFVPQIQHTQQTQRVEQQKSGQRSPQQEIVADNNPQNHTITTPDDMIANAAPVADADMQGFGFHQGISLGNTNDAQSQPQSINQSHVQLDTNASEINGEVPHGLAAPQDTMQYQYPPPPPHVFYNNGSFPTDHNLHSQFNNVPVNMNLQQQFYGDQTVNPHPTQSAPTQVLYERARQAATAKASPSSRRAGHPSQRRPWSHEEENALMAGLDRVKGPHWSQILAMFGPGGTINETLKDRNQVQLKDKARNLKLFFLKSGIEVPYYLQFVTGELKTRAPGQAARNEAKEREIDSEERAHVEGVFALAYGHDSIQDSENGLSLHASAGSANHSSAHFGHENQEITKREAQAPATNQNDISMQLANAAQQLSQAPHGPETNMISFNPENPVTPNFQAMVDLAVAEAARVSSGGG</sequence>
<dbReference type="PROSITE" id="PS51294">
    <property type="entry name" value="HTH_MYB"/>
    <property type="match status" value="1"/>
</dbReference>
<evidence type="ECO:0000313" key="7">
    <source>
        <dbReference type="Proteomes" id="UP000664521"/>
    </source>
</evidence>
<feature type="compositionally biased region" description="Basic and acidic residues" evidence="4">
    <location>
        <begin position="61"/>
        <end position="70"/>
    </location>
</feature>
<feature type="compositionally biased region" description="Polar residues" evidence="4">
    <location>
        <begin position="489"/>
        <end position="512"/>
    </location>
</feature>
<proteinExistence type="predicted"/>
<dbReference type="Gene3D" id="1.10.10.60">
    <property type="entry name" value="Homeodomain-like"/>
    <property type="match status" value="1"/>
</dbReference>
<feature type="domain" description="HTH myb-type" evidence="5">
    <location>
        <begin position="665"/>
        <end position="718"/>
    </location>
</feature>
<feature type="compositionally biased region" description="Basic and acidic residues" evidence="4">
    <location>
        <begin position="26"/>
        <end position="35"/>
    </location>
</feature>
<dbReference type="GO" id="GO:0003691">
    <property type="term" value="F:double-stranded telomeric DNA binding"/>
    <property type="evidence" value="ECO:0007669"/>
    <property type="project" value="TreeGrafter"/>
</dbReference>
<reference evidence="6" key="1">
    <citation type="submission" date="2021-03" db="EMBL/GenBank/DDBJ databases">
        <authorList>
            <person name="Tagirdzhanova G."/>
        </authorList>
    </citation>
    <scope>NUCLEOTIDE SEQUENCE</scope>
</reference>
<feature type="compositionally biased region" description="Basic residues" evidence="4">
    <location>
        <begin position="1"/>
        <end position="10"/>
    </location>
</feature>
<dbReference type="InterPro" id="IPR009057">
    <property type="entry name" value="Homeodomain-like_sf"/>
</dbReference>
<dbReference type="CDD" id="cd11660">
    <property type="entry name" value="SANT_TRF"/>
    <property type="match status" value="1"/>
</dbReference>
<keyword evidence="7" id="KW-1185">Reference proteome</keyword>
<dbReference type="GO" id="GO:0042803">
    <property type="term" value="F:protein homodimerization activity"/>
    <property type="evidence" value="ECO:0007669"/>
    <property type="project" value="InterPro"/>
</dbReference>
<name>A0A8H3IUN5_9LECA</name>
<dbReference type="InterPro" id="IPR013867">
    <property type="entry name" value="Telomere_rpt-bd_fac_dimer_dom"/>
</dbReference>
<feature type="region of interest" description="Disordered" evidence="4">
    <location>
        <begin position="1"/>
        <end position="138"/>
    </location>
</feature>